<evidence type="ECO:0000256" key="12">
    <source>
        <dbReference type="ARBA" id="ARBA00023008"/>
    </source>
</evidence>
<evidence type="ECO:0000256" key="16">
    <source>
        <dbReference type="RuleBase" id="RU363061"/>
    </source>
</evidence>
<dbReference type="STRING" id="290397.Adeh_2274"/>
<dbReference type="InterPro" id="IPR000883">
    <property type="entry name" value="Cyt_C_Oxase_1"/>
</dbReference>
<dbReference type="KEGG" id="ade:Adeh_2274"/>
<dbReference type="OrthoDB" id="9803294at2"/>
<feature type="domain" description="Cytochrome oxidase subunit I profile" evidence="17">
    <location>
        <begin position="28"/>
        <end position="531"/>
    </location>
</feature>
<dbReference type="GO" id="GO:0016491">
    <property type="term" value="F:oxidoreductase activity"/>
    <property type="evidence" value="ECO:0007669"/>
    <property type="project" value="UniProtKB-KW"/>
</dbReference>
<dbReference type="GO" id="GO:0020037">
    <property type="term" value="F:heme binding"/>
    <property type="evidence" value="ECO:0007669"/>
    <property type="project" value="InterPro"/>
</dbReference>
<dbReference type="GO" id="GO:0015990">
    <property type="term" value="P:electron transport coupled proton transport"/>
    <property type="evidence" value="ECO:0007669"/>
    <property type="project" value="InterPro"/>
</dbReference>
<comment type="catalytic activity">
    <reaction evidence="14 16">
        <text>4 Fe(II)-[cytochrome c] + O2 + 8 H(+)(in) = 4 Fe(III)-[cytochrome c] + 2 H2O + 4 H(+)(out)</text>
        <dbReference type="Rhea" id="RHEA:11436"/>
        <dbReference type="Rhea" id="RHEA-COMP:10350"/>
        <dbReference type="Rhea" id="RHEA-COMP:14399"/>
        <dbReference type="ChEBI" id="CHEBI:15377"/>
        <dbReference type="ChEBI" id="CHEBI:15378"/>
        <dbReference type="ChEBI" id="CHEBI:15379"/>
        <dbReference type="ChEBI" id="CHEBI:29033"/>
        <dbReference type="ChEBI" id="CHEBI:29034"/>
        <dbReference type="EC" id="7.1.1.9"/>
    </reaction>
</comment>
<evidence type="ECO:0000313" key="19">
    <source>
        <dbReference type="Proteomes" id="UP000001935"/>
    </source>
</evidence>
<dbReference type="GO" id="GO:0022904">
    <property type="term" value="P:respiratory electron transport chain"/>
    <property type="evidence" value="ECO:0007669"/>
    <property type="project" value="TreeGrafter"/>
</dbReference>
<feature type="transmembrane region" description="Helical" evidence="16">
    <location>
        <begin position="203"/>
        <end position="231"/>
    </location>
</feature>
<dbReference type="InterPro" id="IPR036927">
    <property type="entry name" value="Cyt_c_oxase-like_su1_sf"/>
</dbReference>
<keyword evidence="12 16" id="KW-0186">Copper</keyword>
<keyword evidence="3 15" id="KW-0813">Transport</keyword>
<dbReference type="InterPro" id="IPR014241">
    <property type="entry name" value="Cyt_c_oxidase_su1_bac"/>
</dbReference>
<keyword evidence="7 16" id="KW-0479">Metal-binding</keyword>
<dbReference type="InterPro" id="IPR023615">
    <property type="entry name" value="Cyt_c_Oxase_su1_BS"/>
</dbReference>
<dbReference type="PANTHER" id="PTHR10422">
    <property type="entry name" value="CYTOCHROME C OXIDASE SUBUNIT 1"/>
    <property type="match status" value="1"/>
</dbReference>
<dbReference type="UniPathway" id="UPA00705"/>
<comment type="similarity">
    <text evidence="15">Belongs to the heme-copper respiratory oxidase family.</text>
</comment>
<feature type="transmembrane region" description="Helical" evidence="16">
    <location>
        <begin position="428"/>
        <end position="452"/>
    </location>
</feature>
<keyword evidence="6 15" id="KW-0812">Transmembrane</keyword>
<feature type="transmembrane region" description="Helical" evidence="16">
    <location>
        <begin position="79"/>
        <end position="107"/>
    </location>
</feature>
<feature type="transmembrane region" description="Helical" evidence="16">
    <location>
        <begin position="319"/>
        <end position="337"/>
    </location>
</feature>
<reference evidence="18" key="1">
    <citation type="submission" date="2006-01" db="EMBL/GenBank/DDBJ databases">
        <title>Complete sequence of Anaeromyxobacter dehalogenans 2CP-C.</title>
        <authorList>
            <consortium name="US DOE Joint Genome Institute"/>
            <person name="Copeland A."/>
            <person name="Lucas S."/>
            <person name="Lapidus A."/>
            <person name="Barry K."/>
            <person name="Detter J.C."/>
            <person name="Glavina T."/>
            <person name="Hammon N."/>
            <person name="Israni S."/>
            <person name="Pitluck S."/>
            <person name="Brettin T."/>
            <person name="Bruce D."/>
            <person name="Han C."/>
            <person name="Tapia R."/>
            <person name="Gilna P."/>
            <person name="Kiss H."/>
            <person name="Schmutz J."/>
            <person name="Larimer F."/>
            <person name="Land M."/>
            <person name="Kyrpides N."/>
            <person name="Anderson I."/>
            <person name="Sanford R.A."/>
            <person name="Ritalahti K.M."/>
            <person name="Thomas H.S."/>
            <person name="Kirby J.R."/>
            <person name="Zhulin I.B."/>
            <person name="Loeffler F.E."/>
            <person name="Richardson P."/>
        </authorList>
    </citation>
    <scope>NUCLEOTIDE SEQUENCE</scope>
    <source>
        <strain evidence="18">2CP-C</strain>
    </source>
</reference>
<dbReference type="PRINTS" id="PR01165">
    <property type="entry name" value="CYCOXIDASEI"/>
</dbReference>
<keyword evidence="5 15" id="KW-0679">Respiratory chain</keyword>
<evidence type="ECO:0000256" key="10">
    <source>
        <dbReference type="ARBA" id="ARBA00022989"/>
    </source>
</evidence>
<name>Q2IK64_ANADE</name>
<proteinExistence type="inferred from homology"/>
<gene>
    <name evidence="18" type="ordered locus">Adeh_2274</name>
</gene>
<feature type="transmembrane region" description="Helical" evidence="16">
    <location>
        <begin position="251"/>
        <end position="274"/>
    </location>
</feature>
<evidence type="ECO:0000313" key="18">
    <source>
        <dbReference type="EMBL" id="ABC82044.1"/>
    </source>
</evidence>
<organism evidence="18 19">
    <name type="scientific">Anaeromyxobacter dehalogenans (strain 2CP-C)</name>
    <dbReference type="NCBI Taxonomy" id="290397"/>
    <lineage>
        <taxon>Bacteria</taxon>
        <taxon>Pseudomonadati</taxon>
        <taxon>Myxococcota</taxon>
        <taxon>Myxococcia</taxon>
        <taxon>Myxococcales</taxon>
        <taxon>Cystobacterineae</taxon>
        <taxon>Anaeromyxobacteraceae</taxon>
        <taxon>Anaeromyxobacter</taxon>
    </lineage>
</organism>
<dbReference type="PANTHER" id="PTHR10422:SF18">
    <property type="entry name" value="CYTOCHROME C OXIDASE SUBUNIT 1"/>
    <property type="match status" value="1"/>
</dbReference>
<dbReference type="RefSeq" id="WP_011421326.1">
    <property type="nucleotide sequence ID" value="NC_007760.1"/>
</dbReference>
<dbReference type="EMBL" id="CP000251">
    <property type="protein sequence ID" value="ABC82044.1"/>
    <property type="molecule type" value="Genomic_DNA"/>
</dbReference>
<evidence type="ECO:0000256" key="3">
    <source>
        <dbReference type="ARBA" id="ARBA00022448"/>
    </source>
</evidence>
<sequence length="554" mass="60886">MSTAAVAVRAPAHETGSYLEHGRGVRSWLFTLDHKRIGIMYLVAISACLLLGGVFALVLRMHLWSPQGALVSNDAYNKLFTLHGAVMIFLFIIPGIPAALGNFVLPLQLGAKDLAFPRVNLLSFWLFVAGAIFFLVVLVVGGVDTGWTLYPPYSLESARGLGILLALSAVVLTGFSSILTGVNFIATIHRMRPPGMGWFDMPLFLWALYATGVIQIISTPVLGITAAMGFLERIFHLGLFMPEYGGDPILFQHFFWFYSHPAVYIMILPAMGVVSEVVSVFSRKPIFGYRFIAVSSMAIAIIGFLVWGHHMFVSGQSRWASLAFSFLTMLVSIPSAIKTFNWIATMYKGAIVLKTPMVYVLTFFAIFGVGGLTGLFLGLLATDVPLHDTYFVVAHFHFVMVGAVMIAFLAGLHYWWPKMTGRMYHEGVGVASAWLVFLGFNLTFVPQFLAGVLGMPRRYATYAPQFTAHNRLSTVGAFVLALGLVVALAGLLHSLRRGRRAPPNPWGAASLEWTIASPPTHHNFDETPRARGPYDYSGLHEVSEDAGWVREEGR</sequence>
<feature type="transmembrane region" description="Helical" evidence="16">
    <location>
        <begin position="161"/>
        <end position="182"/>
    </location>
</feature>
<dbReference type="Pfam" id="PF00115">
    <property type="entry name" value="COX1"/>
    <property type="match status" value="1"/>
</dbReference>
<evidence type="ECO:0000256" key="14">
    <source>
        <dbReference type="ARBA" id="ARBA00047816"/>
    </source>
</evidence>
<feature type="transmembrane region" description="Helical" evidence="16">
    <location>
        <begin position="119"/>
        <end position="141"/>
    </location>
</feature>
<evidence type="ECO:0000256" key="13">
    <source>
        <dbReference type="ARBA" id="ARBA00023136"/>
    </source>
</evidence>
<dbReference type="GO" id="GO:0046872">
    <property type="term" value="F:metal ion binding"/>
    <property type="evidence" value="ECO:0007669"/>
    <property type="project" value="UniProtKB-KW"/>
</dbReference>
<evidence type="ECO:0000256" key="6">
    <source>
        <dbReference type="ARBA" id="ARBA00022692"/>
    </source>
</evidence>
<feature type="transmembrane region" description="Helical" evidence="16">
    <location>
        <begin position="472"/>
        <end position="492"/>
    </location>
</feature>
<dbReference type="GO" id="GO:0006119">
    <property type="term" value="P:oxidative phosphorylation"/>
    <property type="evidence" value="ECO:0007669"/>
    <property type="project" value="UniProtKB-UniPathway"/>
</dbReference>
<dbReference type="InterPro" id="IPR023616">
    <property type="entry name" value="Cyt_c_oxase-like_su1_dom"/>
</dbReference>
<feature type="transmembrane region" description="Helical" evidence="16">
    <location>
        <begin position="393"/>
        <end position="416"/>
    </location>
</feature>
<keyword evidence="9 15" id="KW-0249">Electron transport</keyword>
<protein>
    <recommendedName>
        <fullName evidence="16">Cytochrome c oxidase subunit 1</fullName>
        <ecNumber evidence="16">7.1.1.9</ecNumber>
    </recommendedName>
</protein>
<keyword evidence="13 16" id="KW-0472">Membrane</keyword>
<evidence type="ECO:0000256" key="9">
    <source>
        <dbReference type="ARBA" id="ARBA00022982"/>
    </source>
</evidence>
<comment type="subcellular location">
    <subcellularLocation>
        <location evidence="16">Cell membrane</location>
        <topology evidence="16">Multi-pass membrane protein</topology>
    </subcellularLocation>
    <subcellularLocation>
        <location evidence="1">Membrane</location>
        <topology evidence="1">Multi-pass membrane protein</topology>
    </subcellularLocation>
</comment>
<evidence type="ECO:0000256" key="15">
    <source>
        <dbReference type="RuleBase" id="RU000370"/>
    </source>
</evidence>
<keyword evidence="8" id="KW-1278">Translocase</keyword>
<dbReference type="NCBIfam" id="TIGR02891">
    <property type="entry name" value="CtaD_CoxA"/>
    <property type="match status" value="1"/>
</dbReference>
<keyword evidence="10 16" id="KW-1133">Transmembrane helix</keyword>
<evidence type="ECO:0000256" key="8">
    <source>
        <dbReference type="ARBA" id="ARBA00022967"/>
    </source>
</evidence>
<evidence type="ECO:0000256" key="5">
    <source>
        <dbReference type="ARBA" id="ARBA00022660"/>
    </source>
</evidence>
<dbReference type="Proteomes" id="UP000001935">
    <property type="component" value="Chromosome"/>
</dbReference>
<dbReference type="GO" id="GO:0005886">
    <property type="term" value="C:plasma membrane"/>
    <property type="evidence" value="ECO:0007669"/>
    <property type="project" value="UniProtKB-SubCell"/>
</dbReference>
<dbReference type="EC" id="7.1.1.9" evidence="16"/>
<keyword evidence="16" id="KW-1003">Cell membrane</keyword>
<keyword evidence="18" id="KW-0560">Oxidoreductase</keyword>
<dbReference type="AlphaFoldDB" id="Q2IK64"/>
<evidence type="ECO:0000256" key="2">
    <source>
        <dbReference type="ARBA" id="ARBA00004673"/>
    </source>
</evidence>
<dbReference type="eggNOG" id="COG0843">
    <property type="taxonomic scope" value="Bacteria"/>
</dbReference>
<comment type="pathway">
    <text evidence="2 16">Energy metabolism; oxidative phosphorylation.</text>
</comment>
<keyword evidence="11 16" id="KW-0408">Iron</keyword>
<keyword evidence="4 15" id="KW-0349">Heme</keyword>
<accession>Q2IK64</accession>
<comment type="function">
    <text evidence="16">Cytochrome c oxidase is the component of the respiratory chain that catalyzes the reduction of oxygen to water. Subunits 1-3 form the functional core of the enzyme complex. CO I is the catalytic subunit of the enzyme. Electrons originating in cytochrome c are transferred via the copper A center of subunit 2 and heme A of subunit 1 to the bimetallic center formed by heme A3 and copper B.</text>
</comment>
<dbReference type="HOGENOM" id="CLU_011899_7_3_7"/>
<feature type="transmembrane region" description="Helical" evidence="16">
    <location>
        <begin position="286"/>
        <end position="307"/>
    </location>
</feature>
<dbReference type="PROSITE" id="PS50855">
    <property type="entry name" value="COX1"/>
    <property type="match status" value="1"/>
</dbReference>
<feature type="transmembrane region" description="Helical" evidence="16">
    <location>
        <begin position="358"/>
        <end position="381"/>
    </location>
</feature>
<evidence type="ECO:0000256" key="1">
    <source>
        <dbReference type="ARBA" id="ARBA00004141"/>
    </source>
</evidence>
<evidence type="ECO:0000259" key="17">
    <source>
        <dbReference type="PROSITE" id="PS50855"/>
    </source>
</evidence>
<dbReference type="GO" id="GO:0004129">
    <property type="term" value="F:cytochrome-c oxidase activity"/>
    <property type="evidence" value="ECO:0007669"/>
    <property type="project" value="UniProtKB-EC"/>
</dbReference>
<dbReference type="SUPFAM" id="SSF81442">
    <property type="entry name" value="Cytochrome c oxidase subunit I-like"/>
    <property type="match status" value="1"/>
</dbReference>
<evidence type="ECO:0000256" key="11">
    <source>
        <dbReference type="ARBA" id="ARBA00023004"/>
    </source>
</evidence>
<evidence type="ECO:0000256" key="7">
    <source>
        <dbReference type="ARBA" id="ARBA00022723"/>
    </source>
</evidence>
<dbReference type="Gene3D" id="1.20.210.10">
    <property type="entry name" value="Cytochrome c oxidase-like, subunit I domain"/>
    <property type="match status" value="1"/>
</dbReference>
<evidence type="ECO:0000256" key="4">
    <source>
        <dbReference type="ARBA" id="ARBA00022617"/>
    </source>
</evidence>
<dbReference type="PROSITE" id="PS00077">
    <property type="entry name" value="COX1_CUB"/>
    <property type="match status" value="1"/>
</dbReference>
<feature type="transmembrane region" description="Helical" evidence="16">
    <location>
        <begin position="39"/>
        <end position="59"/>
    </location>
</feature>